<name>A0A6B0CSZ3_STAAU</name>
<dbReference type="InterPro" id="IPR002988">
    <property type="entry name" value="GA_module"/>
</dbReference>
<accession>A0A6B0CSZ3</accession>
<feature type="domain" description="Extracellular matrix-binding protein ebh GA module" evidence="2">
    <location>
        <begin position="246"/>
        <end position="305"/>
    </location>
</feature>
<feature type="domain" description="Extracellular matrix-binding protein ebh GA module" evidence="2">
    <location>
        <begin position="1"/>
        <end position="53"/>
    </location>
</feature>
<evidence type="ECO:0000256" key="1">
    <source>
        <dbReference type="ARBA" id="ARBA00022737"/>
    </source>
</evidence>
<dbReference type="InterPro" id="IPR009063">
    <property type="entry name" value="Ig/albumin-bd_sf"/>
</dbReference>
<dbReference type="SMART" id="SM00844">
    <property type="entry name" value="GA"/>
    <property type="match status" value="4"/>
</dbReference>
<dbReference type="PANTHER" id="PTHR33150:SF1">
    <property type="entry name" value="EXTRACELLULAR MATRIX-BINDING PROTEIN EBH"/>
    <property type="match status" value="1"/>
</dbReference>
<dbReference type="Gene3D" id="1.20.5.420">
    <property type="entry name" value="Immunoglobulin FC, subunit C"/>
    <property type="match status" value="8"/>
</dbReference>
<gene>
    <name evidence="3" type="ORF">GO941_01620</name>
</gene>
<dbReference type="InterPro" id="IPR020840">
    <property type="entry name" value="Extracell_matrix-bd_GA"/>
</dbReference>
<dbReference type="Pfam" id="PF07554">
    <property type="entry name" value="FIVAR"/>
    <property type="match status" value="3"/>
</dbReference>
<dbReference type="AlphaFoldDB" id="A0A6B0CSZ3"/>
<dbReference type="PANTHER" id="PTHR33150">
    <property type="entry name" value="EXTRACELLULAR MATRIX-BINDING PROTEIN EBH"/>
    <property type="match status" value="1"/>
</dbReference>
<feature type="domain" description="Extracellular matrix-binding protein ebh GA module" evidence="2">
    <location>
        <begin position="372"/>
        <end position="431"/>
    </location>
</feature>
<proteinExistence type="predicted"/>
<evidence type="ECO:0000259" key="2">
    <source>
        <dbReference type="SMART" id="SM00844"/>
    </source>
</evidence>
<feature type="non-terminal residue" evidence="3">
    <location>
        <position position="483"/>
    </location>
</feature>
<comment type="caution">
    <text evidence="3">The sequence shown here is derived from an EMBL/GenBank/DDBJ whole genome shotgun (WGS) entry which is preliminary data.</text>
</comment>
<evidence type="ECO:0000313" key="4">
    <source>
        <dbReference type="Proteomes" id="UP000434412"/>
    </source>
</evidence>
<reference evidence="3 4" key="1">
    <citation type="submission" date="2019-11" db="EMBL/GenBank/DDBJ databases">
        <title>Implementation of targeted gown and glove precautions to prevent Staphylococcus aureus acquisition in community-based nursing homes.</title>
        <authorList>
            <person name="Stine O.C."/>
        </authorList>
    </citation>
    <scope>NUCLEOTIDE SEQUENCE [LARGE SCALE GENOMIC DNA]</scope>
    <source>
        <strain evidence="3 4">S_2023.LVRQ.AN</strain>
    </source>
</reference>
<evidence type="ECO:0000313" key="3">
    <source>
        <dbReference type="EMBL" id="MVL44194.1"/>
    </source>
</evidence>
<dbReference type="Proteomes" id="UP000434412">
    <property type="component" value="Unassembled WGS sequence"/>
</dbReference>
<dbReference type="EMBL" id="WPVZ01000106">
    <property type="protein sequence ID" value="MVL44194.1"/>
    <property type="molecule type" value="Genomic_DNA"/>
</dbReference>
<keyword evidence="1" id="KW-0677">Repeat</keyword>
<feature type="non-terminal residue" evidence="3">
    <location>
        <position position="1"/>
    </location>
</feature>
<dbReference type="InterPro" id="IPR051197">
    <property type="entry name" value="ECM-binding_protein"/>
</dbReference>
<organism evidence="3 4">
    <name type="scientific">Staphylococcus aureus</name>
    <dbReference type="NCBI Taxonomy" id="1280"/>
    <lineage>
        <taxon>Bacteria</taxon>
        <taxon>Bacillati</taxon>
        <taxon>Bacillota</taxon>
        <taxon>Bacilli</taxon>
        <taxon>Bacillales</taxon>
        <taxon>Staphylococcaceae</taxon>
        <taxon>Staphylococcus</taxon>
    </lineage>
</organism>
<sequence>LDGTRLLDQAKQTAKQQLNNMTHLTTAQKTNLTNQINSGTTVAGVHTVQSNANTLDQAMNTLRQSIANNDATKASEDYVDANNDKQTAYNNAVAAAETIINANSNPEMNPSTITQKAEQVNSSKTALNGDENLATAKQNAKTYLNTLTSITDAQKNNLISQISSATRVSGVDTVKQNAQHLDQAMANLQNGINNESQVKSSEKYRDADTNKQQEYDNAITAAKAILNKSTGPNTAQNAVEAALQRVNTAKDALNGDAKLIAAQNAAKQHLGTLTHITTAQRNDLTNQISQATNLAGVESVKQSANSLDGAMGNLQTAINDKSGTLASQNFLDADEQKCNAYNQAISAAETILNKQTGPNTAKTAVEQALNNVNSAKHALNGTQNLNNAKQAAITAINGASDLNQKQKDALKAQANGAQRVSNANDVQRNATELNTAMGQLQHAIADKTNTLASSKYVNADSTKQNAYTTKVTNAEHIISGTPT</sequence>
<protein>
    <submittedName>
        <fullName evidence="3">Hyperosmolarity resistance protein Ebh</fullName>
    </submittedName>
</protein>
<dbReference type="Pfam" id="PF01468">
    <property type="entry name" value="GA"/>
    <property type="match status" value="1"/>
</dbReference>
<dbReference type="SUPFAM" id="SSF46997">
    <property type="entry name" value="Bacterial immunoglobulin/albumin-binding domains"/>
    <property type="match status" value="8"/>
</dbReference>
<feature type="domain" description="Extracellular matrix-binding protein ebh GA module" evidence="2">
    <location>
        <begin position="120"/>
        <end position="179"/>
    </location>
</feature>